<proteinExistence type="predicted"/>
<sequence length="70" mass="7775">MGCGVSCGGLCCLHWLVASHYQDFRARGFAIICTSNGFRLTFHLRPLFFSNIFFHKIRTASPPIGLEGVV</sequence>
<reference evidence="1" key="1">
    <citation type="submission" date="2018-01" db="EMBL/GenBank/DDBJ databases">
        <title>An insight into the sialome of Amazonian anophelines.</title>
        <authorList>
            <person name="Ribeiro J.M."/>
            <person name="Scarpassa V."/>
            <person name="Calvo E."/>
        </authorList>
    </citation>
    <scope>NUCLEOTIDE SEQUENCE</scope>
</reference>
<protein>
    <submittedName>
        <fullName evidence="1">Putative secreted protein</fullName>
    </submittedName>
</protein>
<name>A0A2M4D694_ANODA</name>
<dbReference type="AlphaFoldDB" id="A0A2M4D694"/>
<dbReference type="EMBL" id="GGFL01008897">
    <property type="protein sequence ID" value="MBW73075.1"/>
    <property type="molecule type" value="Transcribed_RNA"/>
</dbReference>
<organism evidence="1">
    <name type="scientific">Anopheles darlingi</name>
    <name type="common">Mosquito</name>
    <dbReference type="NCBI Taxonomy" id="43151"/>
    <lineage>
        <taxon>Eukaryota</taxon>
        <taxon>Metazoa</taxon>
        <taxon>Ecdysozoa</taxon>
        <taxon>Arthropoda</taxon>
        <taxon>Hexapoda</taxon>
        <taxon>Insecta</taxon>
        <taxon>Pterygota</taxon>
        <taxon>Neoptera</taxon>
        <taxon>Endopterygota</taxon>
        <taxon>Diptera</taxon>
        <taxon>Nematocera</taxon>
        <taxon>Culicoidea</taxon>
        <taxon>Culicidae</taxon>
        <taxon>Anophelinae</taxon>
        <taxon>Anopheles</taxon>
    </lineage>
</organism>
<accession>A0A2M4D694</accession>
<evidence type="ECO:0000313" key="1">
    <source>
        <dbReference type="EMBL" id="MBW73075.1"/>
    </source>
</evidence>